<dbReference type="AlphaFoldDB" id="A0A2Z6P8T1"/>
<dbReference type="PANTHER" id="PTHR34427:SF5">
    <property type="entry name" value="DUF4283 DOMAIN-CONTAINING PROTEIN"/>
    <property type="match status" value="1"/>
</dbReference>
<feature type="region of interest" description="Disordered" evidence="1">
    <location>
        <begin position="172"/>
        <end position="228"/>
    </location>
</feature>
<evidence type="ECO:0000313" key="3">
    <source>
        <dbReference type="Proteomes" id="UP000242715"/>
    </source>
</evidence>
<sequence length="1109" mass="125186">MGWETDDRDNWTKVRPRWRKERRQVIDNDDSPSQYHRHESIAPFRPRRLFRDEVDKRRKHTPDQHHDGRAHPRSVTEPEVDACRPYDRRDTILQHDERAGNHGDRGHVWQGKDGVFMSVGAGGVLNNKDEDAQRDHGSAGCRLQGMDKDVGTVIGTKDANVNRAKVASFDRSEVKDGRRGGRRLGGYNEGDERPETKTKTHWLGRWPGKGGEGGGGCEKSKADRTGGPLEDDNQNLCLKVLRPIEKEVSGTSVYVRKYCTTLDETNWAQSGIVATVKGSEAVPVIQRRIVDAGFNDLVFIPLGADKFFVRSMTEMDVASVVNSAKEFFSLFLSHWTPWEKAVLPFKRDAWVRLYGIPLHAWNENFFNLCILDCGSFLRADSVQIMEEWGYALGEDACLFVEESEEVASHNDNEGEHSEMEASHQIDMFIEKFAKGMEEDDCMAFQKFAEEHSHNQFTSSVNKEEPIREEDRVRIQALDAPVESIEGLSNQGRVDETVMPVEKSGERAEPVRNLIRSKRTMSCPPGANRSIISGLWSLDWLQDHNHGDVGVIFSTRQKPSKGRQQVGYHHKDVIVGQRKKRAGGLLRHSIYSLKKVARLPGKDRREGTDQIAVDDVCDMGKAIGVKFKGDNANMFDIVKGKSKASGWTGLGGAEKRKEVRKLVGEKHPAIVCNQETNVCVCDENLVSALWWCAPHAFAYRPSVGASEGLLTMWDSLEVEVWSTASFEHVLLCHERFLSSNEIFYVEERQSSRVGPRQSDHVPFNSFIEDNNLVDLPLEEWCLAWPNGLHVAQLRGLLDHCPLVLVASEEDWGPRTLRMLKCWKNVPGYDLFVKEKRNSLQVDGWGGFVLKEKHKMIKVALKEWHKSHVQNLPGKIDSLKTWLSDLDSKGEEEDLSVDEVEDMRGITSNIHSLSRLHASISCRRRGNTISSLQVDGATLEGVDLIRQAVFMHFASHFKASNVVRTGVDNLQFKRLSWPDSGSLTRPFSVDDVKDAVWDCDSFKSPGSDGINLGFFKVFWAELQCDVMRFFSKFHRNGKLTKGVTSTFIALIPKVDIPQSLHDFRPISLVGSIYKILAKVLANRLRLVIGSVISESQTAFVKDRQIPDGILC</sequence>
<dbReference type="Proteomes" id="UP000242715">
    <property type="component" value="Unassembled WGS sequence"/>
</dbReference>
<feature type="region of interest" description="Disordered" evidence="1">
    <location>
        <begin position="1"/>
        <end position="79"/>
    </location>
</feature>
<accession>A0A2Z6P8T1</accession>
<evidence type="ECO:0008006" key="4">
    <source>
        <dbReference type="Google" id="ProtNLM"/>
    </source>
</evidence>
<keyword evidence="3" id="KW-1185">Reference proteome</keyword>
<evidence type="ECO:0000256" key="1">
    <source>
        <dbReference type="SAM" id="MobiDB-lite"/>
    </source>
</evidence>
<protein>
    <recommendedName>
        <fullName evidence="4">DUF4283 domain-containing protein</fullName>
    </recommendedName>
</protein>
<organism evidence="2 3">
    <name type="scientific">Trifolium subterraneum</name>
    <name type="common">Subterranean clover</name>
    <dbReference type="NCBI Taxonomy" id="3900"/>
    <lineage>
        <taxon>Eukaryota</taxon>
        <taxon>Viridiplantae</taxon>
        <taxon>Streptophyta</taxon>
        <taxon>Embryophyta</taxon>
        <taxon>Tracheophyta</taxon>
        <taxon>Spermatophyta</taxon>
        <taxon>Magnoliopsida</taxon>
        <taxon>eudicotyledons</taxon>
        <taxon>Gunneridae</taxon>
        <taxon>Pentapetalae</taxon>
        <taxon>rosids</taxon>
        <taxon>fabids</taxon>
        <taxon>Fabales</taxon>
        <taxon>Fabaceae</taxon>
        <taxon>Papilionoideae</taxon>
        <taxon>50 kb inversion clade</taxon>
        <taxon>NPAAA clade</taxon>
        <taxon>Hologalegina</taxon>
        <taxon>IRL clade</taxon>
        <taxon>Trifolieae</taxon>
        <taxon>Trifolium</taxon>
    </lineage>
</organism>
<evidence type="ECO:0000313" key="2">
    <source>
        <dbReference type="EMBL" id="GAU51343.1"/>
    </source>
</evidence>
<name>A0A2Z6P8T1_TRISU</name>
<feature type="compositionally biased region" description="Basic and acidic residues" evidence="1">
    <location>
        <begin position="49"/>
        <end position="79"/>
    </location>
</feature>
<gene>
    <name evidence="2" type="ORF">TSUD_13210</name>
</gene>
<dbReference type="EMBL" id="DF975083">
    <property type="protein sequence ID" value="GAU51343.1"/>
    <property type="molecule type" value="Genomic_DNA"/>
</dbReference>
<dbReference type="PANTHER" id="PTHR34427">
    <property type="entry name" value="DUF4283 DOMAIN PROTEIN"/>
    <property type="match status" value="1"/>
</dbReference>
<dbReference type="OrthoDB" id="426210at2759"/>
<feature type="compositionally biased region" description="Gly residues" evidence="1">
    <location>
        <begin position="207"/>
        <end position="217"/>
    </location>
</feature>
<reference evidence="3" key="1">
    <citation type="journal article" date="2017" name="Front. Plant Sci.">
        <title>Climate Clever Clovers: New Paradigm to Reduce the Environmental Footprint of Ruminants by Breeding Low Methanogenic Forages Utilizing Haplotype Variation.</title>
        <authorList>
            <person name="Kaur P."/>
            <person name="Appels R."/>
            <person name="Bayer P.E."/>
            <person name="Keeble-Gagnere G."/>
            <person name="Wang J."/>
            <person name="Hirakawa H."/>
            <person name="Shirasawa K."/>
            <person name="Vercoe P."/>
            <person name="Stefanova K."/>
            <person name="Durmic Z."/>
            <person name="Nichols P."/>
            <person name="Revell C."/>
            <person name="Isobe S.N."/>
            <person name="Edwards D."/>
            <person name="Erskine W."/>
        </authorList>
    </citation>
    <scope>NUCLEOTIDE SEQUENCE [LARGE SCALE GENOMIC DNA]</scope>
    <source>
        <strain evidence="3">cv. Daliak</strain>
    </source>
</reference>
<proteinExistence type="predicted"/>